<feature type="transmembrane region" description="Helical" evidence="5">
    <location>
        <begin position="478"/>
        <end position="500"/>
    </location>
</feature>
<dbReference type="AlphaFoldDB" id="A0A7T3V405"/>
<evidence type="ECO:0000256" key="5">
    <source>
        <dbReference type="SAM" id="Phobius"/>
    </source>
</evidence>
<feature type="transmembrane region" description="Helical" evidence="5">
    <location>
        <begin position="164"/>
        <end position="187"/>
    </location>
</feature>
<proteinExistence type="inferred from homology"/>
<dbReference type="NCBIfam" id="TIGR01770">
    <property type="entry name" value="NDH_I_N"/>
    <property type="match status" value="1"/>
</dbReference>
<feature type="transmembrane region" description="Helical" evidence="5">
    <location>
        <begin position="231"/>
        <end position="252"/>
    </location>
</feature>
<accession>A0A7T3V405</accession>
<feature type="transmembrane region" description="Helical" evidence="5">
    <location>
        <begin position="264"/>
        <end position="285"/>
    </location>
</feature>
<dbReference type="HAMAP" id="MF_00445">
    <property type="entry name" value="NDH1_NuoN_1"/>
    <property type="match status" value="1"/>
</dbReference>
<keyword evidence="4 5" id="KW-0472">Membrane</keyword>
<keyword evidence="7" id="KW-0496">Mitochondrion</keyword>
<feature type="transmembrane region" description="Helical" evidence="5">
    <location>
        <begin position="397"/>
        <end position="420"/>
    </location>
</feature>
<dbReference type="GO" id="GO:0016020">
    <property type="term" value="C:membrane"/>
    <property type="evidence" value="ECO:0007669"/>
    <property type="project" value="UniProtKB-SubCell"/>
</dbReference>
<geneLocation type="mitochondrion" evidence="7"/>
<feature type="domain" description="NADH:quinone oxidoreductase/Mrp antiporter transmembrane" evidence="6">
    <location>
        <begin position="129"/>
        <end position="447"/>
    </location>
</feature>
<feature type="transmembrane region" description="Helical" evidence="5">
    <location>
        <begin position="132"/>
        <end position="152"/>
    </location>
</feature>
<gene>
    <name evidence="7" type="primary">nad2</name>
</gene>
<feature type="transmembrane region" description="Helical" evidence="5">
    <location>
        <begin position="109"/>
        <end position="126"/>
    </location>
</feature>
<dbReference type="InterPro" id="IPR001750">
    <property type="entry name" value="ND/Mrp_TM"/>
</dbReference>
<feature type="transmembrane region" description="Helical" evidence="5">
    <location>
        <begin position="432"/>
        <end position="452"/>
    </location>
</feature>
<sequence length="513" mass="58205">MLIFKEVQLLPEIFLGISIIYLIIHGTLISINTKYLLIQNSVLYLSTLVVSMFCFLLINNVVEYNDFQTFNNTIVVDYLSFSSKVWIAIISIFCFLMSQPYISRQKINYFEYSILILFALLGIFFICSSNDLITAYLSIELQSLSFYIMAAMKKDSAFSIDAGLKYFILGAFSSSLFLFGASILYGASGTTNFEDLKNLFFSIYLDYDSVCVADNYTFVKHVFLDGSLIQFALVFILVSLLFKLAVAPFHLWSLDVYEGSPSSSTFFFAVVPKLAIFVLFIRIFYSSFFEHIIKWRYYIVVIAVLTIVVGSFGGLEQKKLKSLLAYSSIGHMGYTLIAFSAGTFEGMQILFCYLFLYMVAGLCIWSIFLILQLRHTYTKKQNKDLADLSLLSKSNSILALFFSTVLFSIAGLPPMIGFLVKIGIFLASIEASMYLVAIVSILCSVISTFYYIRIVKTMYFENSIVGKLYYPIKGNSSIVIVCLFYFLLFLFINPTLIYLASQKIILLLTMSMV</sequence>
<dbReference type="GO" id="GO:0008137">
    <property type="term" value="F:NADH dehydrogenase (ubiquinone) activity"/>
    <property type="evidence" value="ECO:0007669"/>
    <property type="project" value="InterPro"/>
</dbReference>
<evidence type="ECO:0000256" key="2">
    <source>
        <dbReference type="ARBA" id="ARBA00022692"/>
    </source>
</evidence>
<dbReference type="GO" id="GO:0042773">
    <property type="term" value="P:ATP synthesis coupled electron transport"/>
    <property type="evidence" value="ECO:0007669"/>
    <property type="project" value="InterPro"/>
</dbReference>
<dbReference type="Pfam" id="PF00361">
    <property type="entry name" value="Proton_antipo_M"/>
    <property type="match status" value="1"/>
</dbReference>
<feature type="transmembrane region" description="Helical" evidence="5">
    <location>
        <begin position="12"/>
        <end position="29"/>
    </location>
</feature>
<organism evidence="7">
    <name type="scientific">Thalassiosira profunda</name>
    <dbReference type="NCBI Taxonomy" id="376140"/>
    <lineage>
        <taxon>Eukaryota</taxon>
        <taxon>Sar</taxon>
        <taxon>Stramenopiles</taxon>
        <taxon>Ochrophyta</taxon>
        <taxon>Bacillariophyta</taxon>
        <taxon>Coscinodiscophyceae</taxon>
        <taxon>Thalassiosirophycidae</taxon>
        <taxon>Thalassiosirales</taxon>
        <taxon>Thalassiosiraceae</taxon>
        <taxon>Thalassiosira</taxon>
    </lineage>
</organism>
<feature type="transmembrane region" description="Helical" evidence="5">
    <location>
        <begin position="297"/>
        <end position="317"/>
    </location>
</feature>
<dbReference type="InterPro" id="IPR010096">
    <property type="entry name" value="NADH-Q_OxRdtase_suN/2"/>
</dbReference>
<dbReference type="RefSeq" id="YP_010131763.1">
    <property type="nucleotide sequence ID" value="NC_056364.1"/>
</dbReference>
<dbReference type="EMBL" id="MW013551">
    <property type="protein sequence ID" value="QPZ94131.1"/>
    <property type="molecule type" value="Genomic_DNA"/>
</dbReference>
<comment type="subcellular location">
    <subcellularLocation>
        <location evidence="1">Membrane</location>
        <topology evidence="1">Multi-pass membrane protein</topology>
    </subcellularLocation>
</comment>
<keyword evidence="2 5" id="KW-0812">Transmembrane</keyword>
<feature type="transmembrane region" description="Helical" evidence="5">
    <location>
        <begin position="351"/>
        <end position="371"/>
    </location>
</feature>
<reference evidence="7" key="1">
    <citation type="submission" date="2020-09" db="EMBL/GenBank/DDBJ databases">
        <authorList>
            <person name="Liu K."/>
            <person name="Chen N."/>
        </authorList>
    </citation>
    <scope>NUCLEOTIDE SEQUENCE</scope>
    <source>
        <strain evidence="7">CNS00050</strain>
    </source>
</reference>
<dbReference type="PANTHER" id="PTHR22773">
    <property type="entry name" value="NADH DEHYDROGENASE"/>
    <property type="match status" value="1"/>
</dbReference>
<evidence type="ECO:0000256" key="3">
    <source>
        <dbReference type="ARBA" id="ARBA00022989"/>
    </source>
</evidence>
<feature type="transmembrane region" description="Helical" evidence="5">
    <location>
        <begin position="78"/>
        <end position="97"/>
    </location>
</feature>
<dbReference type="GeneID" id="65341129"/>
<evidence type="ECO:0000256" key="1">
    <source>
        <dbReference type="ARBA" id="ARBA00004141"/>
    </source>
</evidence>
<feature type="transmembrane region" description="Helical" evidence="5">
    <location>
        <begin position="41"/>
        <end position="58"/>
    </location>
</feature>
<evidence type="ECO:0000256" key="4">
    <source>
        <dbReference type="ARBA" id="ARBA00023136"/>
    </source>
</evidence>
<evidence type="ECO:0000259" key="6">
    <source>
        <dbReference type="Pfam" id="PF00361"/>
    </source>
</evidence>
<protein>
    <submittedName>
        <fullName evidence="7">NADH dehydrogenase subunit 2</fullName>
    </submittedName>
</protein>
<keyword evidence="3 5" id="KW-1133">Transmembrane helix</keyword>
<name>A0A7T3V405_9STRA</name>
<evidence type="ECO:0000313" key="7">
    <source>
        <dbReference type="EMBL" id="QPZ94131.1"/>
    </source>
</evidence>
<feature type="transmembrane region" description="Helical" evidence="5">
    <location>
        <begin position="323"/>
        <end position="344"/>
    </location>
</feature>